<evidence type="ECO:0000256" key="6">
    <source>
        <dbReference type="ARBA" id="ARBA00034078"/>
    </source>
</evidence>
<dbReference type="OrthoDB" id="9799640at2"/>
<dbReference type="PRINTS" id="PR00355">
    <property type="entry name" value="ADRENODOXIN"/>
</dbReference>
<dbReference type="InterPro" id="IPR001055">
    <property type="entry name" value="Adrenodoxin-like"/>
</dbReference>
<dbReference type="PANTHER" id="PTHR23426">
    <property type="entry name" value="FERREDOXIN/ADRENODOXIN"/>
    <property type="match status" value="1"/>
</dbReference>
<keyword evidence="9" id="KW-1185">Reference proteome</keyword>
<feature type="domain" description="2Fe-2S ferredoxin-type" evidence="7">
    <location>
        <begin position="2"/>
        <end position="106"/>
    </location>
</feature>
<dbReference type="InterPro" id="IPR036010">
    <property type="entry name" value="2Fe-2S_ferredoxin-like_sf"/>
</dbReference>
<dbReference type="InterPro" id="IPR001041">
    <property type="entry name" value="2Fe-2S_ferredoxin-type"/>
</dbReference>
<organism evidence="8 9">
    <name type="scientific">Pacificibacter maritimus</name>
    <dbReference type="NCBI Taxonomy" id="762213"/>
    <lineage>
        <taxon>Bacteria</taxon>
        <taxon>Pseudomonadati</taxon>
        <taxon>Pseudomonadota</taxon>
        <taxon>Alphaproteobacteria</taxon>
        <taxon>Rhodobacterales</taxon>
        <taxon>Roseobacteraceae</taxon>
        <taxon>Pacificibacter</taxon>
    </lineage>
</organism>
<keyword evidence="3" id="KW-0479">Metal-binding</keyword>
<dbReference type="SUPFAM" id="SSF54292">
    <property type="entry name" value="2Fe-2S ferredoxin-like"/>
    <property type="match status" value="1"/>
</dbReference>
<protein>
    <submittedName>
        <fullName evidence="8">2Fe-2S ferredoxin</fullName>
    </submittedName>
</protein>
<keyword evidence="5" id="KW-0411">Iron-sulfur</keyword>
<comment type="caution">
    <text evidence="8">The sequence shown here is derived from an EMBL/GenBank/DDBJ whole genome shotgun (WGS) entry which is preliminary data.</text>
</comment>
<evidence type="ECO:0000256" key="2">
    <source>
        <dbReference type="ARBA" id="ARBA00022714"/>
    </source>
</evidence>
<accession>A0A3N4UNB0</accession>
<dbReference type="PROSITE" id="PS00814">
    <property type="entry name" value="ADX"/>
    <property type="match status" value="1"/>
</dbReference>
<proteinExistence type="inferred from homology"/>
<dbReference type="Pfam" id="PF00111">
    <property type="entry name" value="Fer2"/>
    <property type="match status" value="1"/>
</dbReference>
<dbReference type="PANTHER" id="PTHR23426:SF65">
    <property type="entry name" value="FERREDOXIN-2, MITOCHONDRIAL"/>
    <property type="match status" value="1"/>
</dbReference>
<keyword evidence="2" id="KW-0001">2Fe-2S</keyword>
<evidence type="ECO:0000259" key="7">
    <source>
        <dbReference type="PROSITE" id="PS51085"/>
    </source>
</evidence>
<dbReference type="InterPro" id="IPR018298">
    <property type="entry name" value="Adrenodoxin_Fe-S_BS"/>
</dbReference>
<comment type="cofactor">
    <cofactor evidence="6">
        <name>[2Fe-2S] cluster</name>
        <dbReference type="ChEBI" id="CHEBI:190135"/>
    </cofactor>
</comment>
<dbReference type="AlphaFoldDB" id="A0A3N4UNB0"/>
<evidence type="ECO:0000313" key="9">
    <source>
        <dbReference type="Proteomes" id="UP000269689"/>
    </source>
</evidence>
<evidence type="ECO:0000313" key="8">
    <source>
        <dbReference type="EMBL" id="RPE72146.1"/>
    </source>
</evidence>
<dbReference type="InterPro" id="IPR012675">
    <property type="entry name" value="Beta-grasp_dom_sf"/>
</dbReference>
<dbReference type="GO" id="GO:0051537">
    <property type="term" value="F:2 iron, 2 sulfur cluster binding"/>
    <property type="evidence" value="ECO:0007669"/>
    <property type="project" value="UniProtKB-KW"/>
</dbReference>
<evidence type="ECO:0000256" key="5">
    <source>
        <dbReference type="ARBA" id="ARBA00023014"/>
    </source>
</evidence>
<dbReference type="GO" id="GO:0046872">
    <property type="term" value="F:metal ion binding"/>
    <property type="evidence" value="ECO:0007669"/>
    <property type="project" value="UniProtKB-KW"/>
</dbReference>
<comment type="similarity">
    <text evidence="1">Belongs to the adrenodoxin/putidaredoxin family.</text>
</comment>
<reference evidence="8 9" key="1">
    <citation type="submission" date="2018-11" db="EMBL/GenBank/DDBJ databases">
        <title>Genomic Encyclopedia of Type Strains, Phase IV (KMG-IV): sequencing the most valuable type-strain genomes for metagenomic binning, comparative biology and taxonomic classification.</title>
        <authorList>
            <person name="Goeker M."/>
        </authorList>
    </citation>
    <scope>NUCLEOTIDE SEQUENCE [LARGE SCALE GENOMIC DNA]</scope>
    <source>
        <strain evidence="8 9">DSM 104731</strain>
    </source>
</reference>
<dbReference type="RefSeq" id="WP_123792290.1">
    <property type="nucleotide sequence ID" value="NZ_RKQK01000001.1"/>
</dbReference>
<evidence type="ECO:0000256" key="1">
    <source>
        <dbReference type="ARBA" id="ARBA00010914"/>
    </source>
</evidence>
<dbReference type="Gene3D" id="3.10.20.30">
    <property type="match status" value="1"/>
</dbReference>
<name>A0A3N4UNB0_9RHOB</name>
<dbReference type="GO" id="GO:0140647">
    <property type="term" value="P:P450-containing electron transport chain"/>
    <property type="evidence" value="ECO:0007669"/>
    <property type="project" value="InterPro"/>
</dbReference>
<dbReference type="CDD" id="cd00207">
    <property type="entry name" value="fer2"/>
    <property type="match status" value="1"/>
</dbReference>
<dbReference type="GO" id="GO:0009055">
    <property type="term" value="F:electron transfer activity"/>
    <property type="evidence" value="ECO:0007669"/>
    <property type="project" value="TreeGrafter"/>
</dbReference>
<dbReference type="EMBL" id="RKQK01000001">
    <property type="protein sequence ID" value="RPE72146.1"/>
    <property type="molecule type" value="Genomic_DNA"/>
</dbReference>
<evidence type="ECO:0000256" key="4">
    <source>
        <dbReference type="ARBA" id="ARBA00023004"/>
    </source>
</evidence>
<dbReference type="PROSITE" id="PS51085">
    <property type="entry name" value="2FE2S_FER_2"/>
    <property type="match status" value="1"/>
</dbReference>
<evidence type="ECO:0000256" key="3">
    <source>
        <dbReference type="ARBA" id="ARBA00022723"/>
    </source>
</evidence>
<dbReference type="Proteomes" id="UP000269689">
    <property type="component" value="Unassembled WGS sequence"/>
</dbReference>
<gene>
    <name evidence="8" type="ORF">EDD53_1289</name>
</gene>
<keyword evidence="4" id="KW-0408">Iron</keyword>
<dbReference type="GO" id="GO:0005829">
    <property type="term" value="C:cytosol"/>
    <property type="evidence" value="ECO:0007669"/>
    <property type="project" value="TreeGrafter"/>
</dbReference>
<sequence length="107" mass="11403">MVNIRITNTNGTEQSIESKAGMSLMEALRGANIDGIVAECGGSMSCATCHVVVDTDWLTATGEISDMEDDMLDCTATDRDPGSRLSCQIELSEALDGLQISIPDNQF</sequence>